<evidence type="ECO:0000313" key="3">
    <source>
        <dbReference type="Proteomes" id="UP001163096"/>
    </source>
</evidence>
<keyword evidence="1" id="KW-0812">Transmembrane</keyword>
<sequence>MQEIGYDIHTGACRRYRSYTMNALDAIFIPGTHANRIASITLMLAARRYRHRLMVISLLYTILMYYLHKEGR</sequence>
<keyword evidence="1" id="KW-1133">Transmembrane helix</keyword>
<dbReference type="GeneID" id="76833754"/>
<keyword evidence="1" id="KW-0472">Membrane</keyword>
<dbReference type="Proteomes" id="UP001163096">
    <property type="component" value="Chromosome"/>
</dbReference>
<protein>
    <submittedName>
        <fullName evidence="2">Uncharacterized protein</fullName>
    </submittedName>
</protein>
<evidence type="ECO:0000313" key="2">
    <source>
        <dbReference type="EMBL" id="WAI01592.1"/>
    </source>
</evidence>
<dbReference type="EMBL" id="CP113361">
    <property type="protein sequence ID" value="WAI01592.1"/>
    <property type="molecule type" value="Genomic_DNA"/>
</dbReference>
<organism evidence="2 3">
    <name type="scientific">Methanogenium organophilum</name>
    <dbReference type="NCBI Taxonomy" id="2199"/>
    <lineage>
        <taxon>Archaea</taxon>
        <taxon>Methanobacteriati</taxon>
        <taxon>Methanobacteriota</taxon>
        <taxon>Stenosarchaea group</taxon>
        <taxon>Methanomicrobia</taxon>
        <taxon>Methanomicrobiales</taxon>
        <taxon>Methanomicrobiaceae</taxon>
        <taxon>Methanogenium</taxon>
    </lineage>
</organism>
<name>A0A9X9S4I5_METOG</name>
<accession>A0A9X9S4I5</accession>
<evidence type="ECO:0000256" key="1">
    <source>
        <dbReference type="SAM" id="Phobius"/>
    </source>
</evidence>
<gene>
    <name evidence="2" type="ORF">OU421_01590</name>
</gene>
<dbReference type="KEGG" id="mou:OU421_01590"/>
<feature type="transmembrane region" description="Helical" evidence="1">
    <location>
        <begin position="49"/>
        <end position="67"/>
    </location>
</feature>
<keyword evidence="3" id="KW-1185">Reference proteome</keyword>
<dbReference type="AlphaFoldDB" id="A0A9X9S4I5"/>
<reference evidence="2" key="1">
    <citation type="submission" date="2022-11" db="EMBL/GenBank/DDBJ databases">
        <title>Complete genome sequence of Methanogenium organophilum DSM 3596.</title>
        <authorList>
            <person name="Chen S.-C."/>
            <person name="Lai S.-J."/>
            <person name="You Y.-T."/>
        </authorList>
    </citation>
    <scope>NUCLEOTIDE SEQUENCE</scope>
    <source>
        <strain evidence="2">DSM 3596</strain>
    </source>
</reference>
<dbReference type="RefSeq" id="WP_268186845.1">
    <property type="nucleotide sequence ID" value="NZ_CP113361.1"/>
</dbReference>
<proteinExistence type="predicted"/>